<dbReference type="Gene3D" id="3.40.50.2000">
    <property type="entry name" value="Glycogen Phosphorylase B"/>
    <property type="match status" value="2"/>
</dbReference>
<evidence type="ECO:0000313" key="3">
    <source>
        <dbReference type="Proteomes" id="UP000194204"/>
    </source>
</evidence>
<dbReference type="GO" id="GO:1901135">
    <property type="term" value="P:carbohydrate derivative metabolic process"/>
    <property type="evidence" value="ECO:0007669"/>
    <property type="project" value="UniProtKB-ARBA"/>
</dbReference>
<comment type="caution">
    <text evidence="2">The sequence shown here is derived from an EMBL/GenBank/DDBJ whole genome shotgun (WGS) entry which is preliminary data.</text>
</comment>
<dbReference type="CDD" id="cd03801">
    <property type="entry name" value="GT4_PimA-like"/>
    <property type="match status" value="1"/>
</dbReference>
<dbReference type="Proteomes" id="UP000194204">
    <property type="component" value="Unassembled WGS sequence"/>
</dbReference>
<keyword evidence="2" id="KW-0328">Glycosyltransferase</keyword>
<organism evidence="2 3">
    <name type="scientific">Xenorhabdus beddingii</name>
    <dbReference type="NCBI Taxonomy" id="40578"/>
    <lineage>
        <taxon>Bacteria</taxon>
        <taxon>Pseudomonadati</taxon>
        <taxon>Pseudomonadota</taxon>
        <taxon>Gammaproteobacteria</taxon>
        <taxon>Enterobacterales</taxon>
        <taxon>Morganellaceae</taxon>
        <taxon>Xenorhabdus</taxon>
    </lineage>
</organism>
<evidence type="ECO:0000259" key="1">
    <source>
        <dbReference type="Pfam" id="PF00534"/>
    </source>
</evidence>
<dbReference type="RefSeq" id="WP_208612239.1">
    <property type="nucleotide sequence ID" value="NZ_CAWNHF010000124.1"/>
</dbReference>
<accession>A0A1Y2SNA5</accession>
<feature type="domain" description="Glycosyl transferase family 1" evidence="1">
    <location>
        <begin position="168"/>
        <end position="305"/>
    </location>
</feature>
<dbReference type="Pfam" id="PF00534">
    <property type="entry name" value="Glycos_transf_1"/>
    <property type="match status" value="1"/>
</dbReference>
<protein>
    <submittedName>
        <fullName evidence="2">Putative galactosyltransferase</fullName>
    </submittedName>
</protein>
<dbReference type="InterPro" id="IPR001296">
    <property type="entry name" value="Glyco_trans_1"/>
</dbReference>
<evidence type="ECO:0000313" key="2">
    <source>
        <dbReference type="EMBL" id="OTA19171.1"/>
    </source>
</evidence>
<reference evidence="2 3" key="1">
    <citation type="submission" date="2017-01" db="EMBL/GenBank/DDBJ databases">
        <title>Deconstructing symbiosis and pathogenesis requirements using a combined genomic-metabolomic approach.</title>
        <authorList>
            <person name="Tobias N.J."/>
            <person name="Wolff H."/>
            <person name="Djahanschiri B."/>
            <person name="Ebersberger I."/>
            <person name="Bode H.B."/>
        </authorList>
    </citation>
    <scope>NUCLEOTIDE SEQUENCE [LARGE SCALE GENOMIC DNA]</scope>
    <source>
        <strain evidence="2 3">DSM 4764</strain>
    </source>
</reference>
<keyword evidence="2" id="KW-0808">Transferase</keyword>
<dbReference type="GO" id="GO:0016757">
    <property type="term" value="F:glycosyltransferase activity"/>
    <property type="evidence" value="ECO:0007669"/>
    <property type="project" value="UniProtKB-KW"/>
</dbReference>
<dbReference type="STRING" id="40578.Xbed_02568"/>
<dbReference type="PANTHER" id="PTHR12526">
    <property type="entry name" value="GLYCOSYLTRANSFERASE"/>
    <property type="match status" value="1"/>
</dbReference>
<dbReference type="AlphaFoldDB" id="A0A1Y2SNA5"/>
<sequence>MMKILHSVHNYFGFSGASKQAKNIALNLKHYYPDIEQRFFSIGRNNETKKSKNFIIHNTKPSLIKRCITFIFILFKYKPDLVHFHGADFALLIICKLFRKKIYWKTTLLGSDDFSTLVHGKYGYIKKSLLKLIDINNTLTKQIYRVNSQHLPLKKLVTIPNGVNIPESPSPNYKEKMAIIVSAIIPRKSILEGISFFKKNLSIHGYKLYIIGPNNAQLDGFDDEYYRKCLLLSEKNIIFTGELSHEKTLEYFRKSHFLIHLAKYEGMPNVVLEAMAHSVFPIVSSMRGLADELIENNITGFNIDSMEIFYISNFPSTNNKGREFILRKNSFQTVAKRTHSIYSRVLLK</sequence>
<dbReference type="EMBL" id="MUBK01000021">
    <property type="protein sequence ID" value="OTA19171.1"/>
    <property type="molecule type" value="Genomic_DNA"/>
</dbReference>
<keyword evidence="3" id="KW-1185">Reference proteome</keyword>
<proteinExistence type="predicted"/>
<dbReference type="SUPFAM" id="SSF53756">
    <property type="entry name" value="UDP-Glycosyltransferase/glycogen phosphorylase"/>
    <property type="match status" value="1"/>
</dbReference>
<name>A0A1Y2SNA5_9GAMM</name>
<gene>
    <name evidence="2" type="ORF">Xbed_02568</name>
</gene>